<evidence type="ECO:0000256" key="3">
    <source>
        <dbReference type="ARBA" id="ARBA00022786"/>
    </source>
</evidence>
<feature type="active site" description="Glycyl thioester intermediate" evidence="14">
    <location>
        <position position="85"/>
    </location>
</feature>
<dbReference type="STRING" id="1805483.A0A177EB78"/>
<evidence type="ECO:0000256" key="9">
    <source>
        <dbReference type="ARBA" id="ARBA00072436"/>
    </source>
</evidence>
<accession>A0A177EB78</accession>
<evidence type="ECO:0000256" key="12">
    <source>
        <dbReference type="ARBA" id="ARBA00078369"/>
    </source>
</evidence>
<dbReference type="GeneID" id="93647626"/>
<evidence type="ECO:0000313" key="18">
    <source>
        <dbReference type="Proteomes" id="UP000185944"/>
    </source>
</evidence>
<comment type="function">
    <text evidence="7">Accepts ubiquitin from the E1 complex and catalyzes its covalent attachment to other proteins. E2 ubiquitin conjugating enzyme that transfers ubiquitin to MAEA, a core component of the CTLH E3 ubiquitin-protein ligase complex. In vitro catalyzes 'Lys-11'- and 'Lys-48'-linked polyubiquitination. Capable, in vitro, to ubiquitinate histone H2A.</text>
</comment>
<comment type="caution">
    <text evidence="17">The sequence shown here is derived from an EMBL/GenBank/DDBJ whole genome shotgun (WGS) entry which is preliminary data.</text>
</comment>
<sequence length="163" mass="18483">MSGMNRAHVEIYKLFKRKYVVEHDAEASGVSFVVTINGPEGTPFSLGRFKVRIHLPDEFPFKSPSIGFVTKIFHPNIDEASGSVCLDVLNQVWSPLYDVLNIIETFLPQLLLYPNGEDPLNAEAGKLYLSSKAAYEEKAREYVQRYAIPKEPEVDTDLYEEII</sequence>
<dbReference type="VEuPathDB" id="MicrosporidiaDB:NEDG_01276"/>
<dbReference type="SMART" id="SM00212">
    <property type="entry name" value="UBCc"/>
    <property type="match status" value="1"/>
</dbReference>
<dbReference type="PANTHER" id="PTHR24068">
    <property type="entry name" value="UBIQUITIN-CONJUGATING ENZYME E2"/>
    <property type="match status" value="1"/>
</dbReference>
<name>A0A177EB78_9MICR</name>
<keyword evidence="6" id="KW-0007">Acetylation</keyword>
<evidence type="ECO:0000256" key="7">
    <source>
        <dbReference type="ARBA" id="ARBA00060202"/>
    </source>
</evidence>
<evidence type="ECO:0000256" key="1">
    <source>
        <dbReference type="ARBA" id="ARBA00022679"/>
    </source>
</evidence>
<evidence type="ECO:0000256" key="13">
    <source>
        <dbReference type="ARBA" id="ARBA00082119"/>
    </source>
</evidence>
<dbReference type="PROSITE" id="PS50127">
    <property type="entry name" value="UBC_2"/>
    <property type="match status" value="1"/>
</dbReference>
<dbReference type="GO" id="GO:0004842">
    <property type="term" value="F:ubiquitin-protein transferase activity"/>
    <property type="evidence" value="ECO:0007669"/>
    <property type="project" value="UniProtKB-ARBA"/>
</dbReference>
<dbReference type="EMBL" id="LTDL01000041">
    <property type="protein sequence ID" value="OAG29203.1"/>
    <property type="molecule type" value="Genomic_DNA"/>
</dbReference>
<keyword evidence="18" id="KW-1185">Reference proteome</keyword>
<keyword evidence="3 15" id="KW-0833">Ubl conjugation pathway</keyword>
<evidence type="ECO:0000256" key="14">
    <source>
        <dbReference type="PROSITE-ProRule" id="PRU10133"/>
    </source>
</evidence>
<dbReference type="PROSITE" id="PS00183">
    <property type="entry name" value="UBC_1"/>
    <property type="match status" value="1"/>
</dbReference>
<dbReference type="InterPro" id="IPR023313">
    <property type="entry name" value="UBQ-conjugating_AS"/>
</dbReference>
<evidence type="ECO:0000313" key="17">
    <source>
        <dbReference type="EMBL" id="OAG29203.1"/>
    </source>
</evidence>
<evidence type="ECO:0000256" key="15">
    <source>
        <dbReference type="RuleBase" id="RU362109"/>
    </source>
</evidence>
<reference evidence="17 18" key="1">
    <citation type="submission" date="2016-02" db="EMBL/GenBank/DDBJ databases">
        <title>Discovery of a natural microsporidian pathogen with a broad tissue tropism in Caenorhabditis elegans.</title>
        <authorList>
            <person name="Luallen R.J."/>
            <person name="Reinke A.W."/>
            <person name="Tong L."/>
            <person name="Botts M.R."/>
            <person name="Felix M.-A."/>
            <person name="Troemel E.R."/>
        </authorList>
    </citation>
    <scope>NUCLEOTIDE SEQUENCE [LARGE SCALE GENOMIC DNA]</scope>
    <source>
        <strain evidence="17 18">JUm2807</strain>
    </source>
</reference>
<evidence type="ECO:0000259" key="16">
    <source>
        <dbReference type="PROSITE" id="PS50127"/>
    </source>
</evidence>
<evidence type="ECO:0000256" key="8">
    <source>
        <dbReference type="ARBA" id="ARBA00063081"/>
    </source>
</evidence>
<dbReference type="RefSeq" id="XP_067543882.1">
    <property type="nucleotide sequence ID" value="XM_067688694.1"/>
</dbReference>
<dbReference type="FunFam" id="3.10.110.10:FF:000078">
    <property type="entry name" value="ubiquitin-conjugating enzyme E2 H isoform X2"/>
    <property type="match status" value="1"/>
</dbReference>
<keyword evidence="4 15" id="KW-0067">ATP-binding</keyword>
<dbReference type="InterPro" id="IPR016135">
    <property type="entry name" value="UBQ-conjugating_enzyme/RWD"/>
</dbReference>
<evidence type="ECO:0000256" key="5">
    <source>
        <dbReference type="ARBA" id="ARBA00022843"/>
    </source>
</evidence>
<dbReference type="AlphaFoldDB" id="A0A177EB78"/>
<keyword evidence="1" id="KW-0808">Transferase</keyword>
<keyword evidence="2 15" id="KW-0547">Nucleotide-binding</keyword>
<dbReference type="Pfam" id="PF00179">
    <property type="entry name" value="UQ_con"/>
    <property type="match status" value="1"/>
</dbReference>
<evidence type="ECO:0000256" key="4">
    <source>
        <dbReference type="ARBA" id="ARBA00022840"/>
    </source>
</evidence>
<protein>
    <recommendedName>
        <fullName evidence="9">Ubiquitin-conjugating enzyme E2 H</fullName>
    </recommendedName>
    <alternativeName>
        <fullName evidence="12">(E3-independent) E2 ubiquitin-conjugating enzyme H</fullName>
    </alternativeName>
    <alternativeName>
        <fullName evidence="10">E2 ubiquitin-conjugating enzyme H</fullName>
    </alternativeName>
    <alternativeName>
        <fullName evidence="13">Ubiquitin carrier protein H</fullName>
    </alternativeName>
    <alternativeName>
        <fullName evidence="11">Ubiquitin-protein ligase H</fullName>
    </alternativeName>
</protein>
<evidence type="ECO:0000256" key="10">
    <source>
        <dbReference type="ARBA" id="ARBA00076312"/>
    </source>
</evidence>
<dbReference type="Gene3D" id="3.10.110.10">
    <property type="entry name" value="Ubiquitin Conjugating Enzyme"/>
    <property type="match status" value="1"/>
</dbReference>
<keyword evidence="5" id="KW-0832">Ubl conjugation</keyword>
<comment type="subunit">
    <text evidence="8">Interacts with MAEA and WDR26, components of the CTLH complex that contains GID4, RANBP9 and/or RANBP10, MKLN1, MAEA, RMND5A (or alternatively its paralog RMND5B), GID8, ARMC8, WDR26 and YPEL5.</text>
</comment>
<dbReference type="InterPro" id="IPR000608">
    <property type="entry name" value="UBC"/>
</dbReference>
<dbReference type="GO" id="GO:0005524">
    <property type="term" value="F:ATP binding"/>
    <property type="evidence" value="ECO:0007669"/>
    <property type="project" value="UniProtKB-UniRule"/>
</dbReference>
<dbReference type="Proteomes" id="UP000185944">
    <property type="component" value="Unassembled WGS sequence"/>
</dbReference>
<dbReference type="SUPFAM" id="SSF54495">
    <property type="entry name" value="UBC-like"/>
    <property type="match status" value="1"/>
</dbReference>
<organism evidence="17 18">
    <name type="scientific">Nematocida displodere</name>
    <dbReference type="NCBI Taxonomy" id="1805483"/>
    <lineage>
        <taxon>Eukaryota</taxon>
        <taxon>Fungi</taxon>
        <taxon>Fungi incertae sedis</taxon>
        <taxon>Microsporidia</taxon>
        <taxon>Nematocida</taxon>
    </lineage>
</organism>
<gene>
    <name evidence="17" type="ORF">NEDG_01276</name>
</gene>
<proteinExistence type="inferred from homology"/>
<dbReference type="CDD" id="cd23797">
    <property type="entry name" value="UBCc_UBE2H"/>
    <property type="match status" value="1"/>
</dbReference>
<evidence type="ECO:0000256" key="11">
    <source>
        <dbReference type="ARBA" id="ARBA00077502"/>
    </source>
</evidence>
<dbReference type="OrthoDB" id="269518at2759"/>
<evidence type="ECO:0000256" key="2">
    <source>
        <dbReference type="ARBA" id="ARBA00022741"/>
    </source>
</evidence>
<feature type="domain" description="UBC core" evidence="16">
    <location>
        <begin position="1"/>
        <end position="148"/>
    </location>
</feature>
<evidence type="ECO:0000256" key="6">
    <source>
        <dbReference type="ARBA" id="ARBA00022990"/>
    </source>
</evidence>
<comment type="similarity">
    <text evidence="15">Belongs to the ubiquitin-conjugating enzyme family.</text>
</comment>